<dbReference type="EMBL" id="CAFZ01000095">
    <property type="protein sequence ID" value="CCA70815.1"/>
    <property type="molecule type" value="Genomic_DNA"/>
</dbReference>
<feature type="domain" description="AAA+ ATPase" evidence="4">
    <location>
        <begin position="221"/>
        <end position="347"/>
    </location>
</feature>
<organism evidence="5 6">
    <name type="scientific">Serendipita indica (strain DSM 11827)</name>
    <name type="common">Root endophyte fungus</name>
    <name type="synonym">Piriformospora indica</name>
    <dbReference type="NCBI Taxonomy" id="1109443"/>
    <lineage>
        <taxon>Eukaryota</taxon>
        <taxon>Fungi</taxon>
        <taxon>Dikarya</taxon>
        <taxon>Basidiomycota</taxon>
        <taxon>Agaricomycotina</taxon>
        <taxon>Agaricomycetes</taxon>
        <taxon>Sebacinales</taxon>
        <taxon>Serendipitaceae</taxon>
        <taxon>Serendipita</taxon>
    </lineage>
</organism>
<dbReference type="FunCoup" id="G4THM0">
    <property type="interactions" value="371"/>
</dbReference>
<protein>
    <submittedName>
        <fullName evidence="5">Related to AFG2-ATPase of the CDC48/PAS1/SEC18 (AAA) family</fullName>
    </submittedName>
</protein>
<evidence type="ECO:0000256" key="3">
    <source>
        <dbReference type="ARBA" id="ARBA00022840"/>
    </source>
</evidence>
<dbReference type="InterPro" id="IPR050168">
    <property type="entry name" value="AAA_ATPase_domain"/>
</dbReference>
<dbReference type="eggNOG" id="KOG0730">
    <property type="taxonomic scope" value="Eukaryota"/>
</dbReference>
<dbReference type="InterPro" id="IPR027417">
    <property type="entry name" value="P-loop_NTPase"/>
</dbReference>
<reference evidence="5 6" key="1">
    <citation type="journal article" date="2011" name="PLoS Pathog.">
        <title>Endophytic Life Strategies Decoded by Genome and Transcriptome Analyses of the Mutualistic Root Symbiont Piriformospora indica.</title>
        <authorList>
            <person name="Zuccaro A."/>
            <person name="Lahrmann U."/>
            <person name="Guldener U."/>
            <person name="Langen G."/>
            <person name="Pfiffi S."/>
            <person name="Biedenkopf D."/>
            <person name="Wong P."/>
            <person name="Samans B."/>
            <person name="Grimm C."/>
            <person name="Basiewicz M."/>
            <person name="Murat C."/>
            <person name="Martin F."/>
            <person name="Kogel K.H."/>
        </authorList>
    </citation>
    <scope>NUCLEOTIDE SEQUENCE [LARGE SCALE GENOMIC DNA]</scope>
    <source>
        <strain evidence="5 6">DSM 11827</strain>
    </source>
</reference>
<dbReference type="STRING" id="1109443.G4THM0"/>
<keyword evidence="2" id="KW-0547">Nucleotide-binding</keyword>
<dbReference type="InterPro" id="IPR003959">
    <property type="entry name" value="ATPase_AAA_core"/>
</dbReference>
<keyword evidence="1" id="KW-0677">Repeat</keyword>
<dbReference type="PANTHER" id="PTHR23077">
    <property type="entry name" value="AAA-FAMILY ATPASE"/>
    <property type="match status" value="1"/>
</dbReference>
<evidence type="ECO:0000256" key="1">
    <source>
        <dbReference type="ARBA" id="ARBA00022737"/>
    </source>
</evidence>
<dbReference type="Gene3D" id="3.40.50.300">
    <property type="entry name" value="P-loop containing nucleotide triphosphate hydrolases"/>
    <property type="match status" value="2"/>
</dbReference>
<evidence type="ECO:0000256" key="2">
    <source>
        <dbReference type="ARBA" id="ARBA00022741"/>
    </source>
</evidence>
<dbReference type="FunFam" id="3.40.50.300:FF:001985">
    <property type="entry name" value="Chromosome 9, whole genome shotgun sequence"/>
    <property type="match status" value="1"/>
</dbReference>
<gene>
    <name evidence="5" type="ORF">PIIN_04750</name>
</gene>
<feature type="domain" description="AAA+ ATPase" evidence="4">
    <location>
        <begin position="476"/>
        <end position="613"/>
    </location>
</feature>
<dbReference type="OrthoDB" id="27435at2759"/>
<proteinExistence type="predicted"/>
<evidence type="ECO:0000313" key="5">
    <source>
        <dbReference type="EMBL" id="CCA70815.1"/>
    </source>
</evidence>
<dbReference type="Pfam" id="PF17862">
    <property type="entry name" value="AAA_lid_3"/>
    <property type="match status" value="2"/>
</dbReference>
<dbReference type="InterPro" id="IPR003593">
    <property type="entry name" value="AAA+_ATPase"/>
</dbReference>
<dbReference type="InParanoid" id="G4THM0"/>
<dbReference type="GO" id="GO:0005737">
    <property type="term" value="C:cytoplasm"/>
    <property type="evidence" value="ECO:0007669"/>
    <property type="project" value="TreeGrafter"/>
</dbReference>
<dbReference type="PROSITE" id="PS00674">
    <property type="entry name" value="AAA"/>
    <property type="match status" value="1"/>
</dbReference>
<dbReference type="AlphaFoldDB" id="G4THM0"/>
<evidence type="ECO:0000259" key="4">
    <source>
        <dbReference type="SMART" id="SM00382"/>
    </source>
</evidence>
<dbReference type="Pfam" id="PF00004">
    <property type="entry name" value="AAA"/>
    <property type="match status" value="2"/>
</dbReference>
<keyword evidence="6" id="KW-1185">Reference proteome</keyword>
<dbReference type="HOGENOM" id="CLU_000688_12_3_1"/>
<evidence type="ECO:0000313" key="6">
    <source>
        <dbReference type="Proteomes" id="UP000007148"/>
    </source>
</evidence>
<accession>G4THM0</accession>
<dbReference type="InterPro" id="IPR041569">
    <property type="entry name" value="AAA_lid_3"/>
</dbReference>
<dbReference type="Proteomes" id="UP000007148">
    <property type="component" value="Unassembled WGS sequence"/>
</dbReference>
<dbReference type="SMART" id="SM00382">
    <property type="entry name" value="AAA"/>
    <property type="match status" value="2"/>
</dbReference>
<dbReference type="OMA" id="DRHIYVA"/>
<dbReference type="PANTHER" id="PTHR23077:SF27">
    <property type="entry name" value="ATPASE FAMILY GENE 2 PROTEIN HOMOLOG A"/>
    <property type="match status" value="1"/>
</dbReference>
<dbReference type="CDD" id="cd19511">
    <property type="entry name" value="RecA-like_CDC48_r2-like"/>
    <property type="match status" value="1"/>
</dbReference>
<dbReference type="SUPFAM" id="SSF52540">
    <property type="entry name" value="P-loop containing nucleoside triphosphate hydrolases"/>
    <property type="match status" value="2"/>
</dbReference>
<dbReference type="Gene3D" id="1.10.8.60">
    <property type="match status" value="2"/>
</dbReference>
<dbReference type="FunFam" id="3.40.50.300:FF:000018">
    <property type="entry name" value="Cell division control 48"/>
    <property type="match status" value="1"/>
</dbReference>
<dbReference type="InterPro" id="IPR003960">
    <property type="entry name" value="ATPase_AAA_CS"/>
</dbReference>
<dbReference type="GO" id="GO:0005524">
    <property type="term" value="F:ATP binding"/>
    <property type="evidence" value="ECO:0007669"/>
    <property type="project" value="UniProtKB-KW"/>
</dbReference>
<sequence>MRKYGLSTGNLLTIQHDQGVFFAGIAWPSNDLALECVALHTLLIEEIGIRPSSRVCVQRLKDSHVMPAGLVVVEECSSKAGSGTGKLGNTEEEWLKMSIRETLVEMRHVWFRQQLRLPWEDGFRVFTIVRIQASTTLASSISEKMEALEISERTVWAVGWHCQVEFAHKKQRPEITMVEGDRNVSPYHNVGGLSTQIALIRDLIEIPLTRPHLFSHFNLKPPKGVLLHGPPGTGKTHLARAIATSTNSRVLVVNGPEISSAYHGESEQRLREVFERAKRSSPCIVVLDEVDAICPKRDDGGDGNEVGKRVVATLLTLLDGMDDSTAQDPALRRPGRFDREVEIGIPDVPARLDILRVLLRKTPHTLTESQLQIISAQTHGYVGADLDGLVREAGTLAIKRMLDSSRIQEHGVITFADFLHALPSIRPSALRSLIVETPRVSWSDIGGVSHIRERLREAIEWPLLHPETFARLGVQPTKGLLLYGPPGCSKTLTAKALATESGINFLSVKGPELLNKYVGESERAVREVFAKARAGAPCIIFFDEIDALGTARNDDRTSGAHEGVLTSMLNEMDGIQELQGVIVVAATNRPDVMDSALMRPGRLDKILYVGPPDARGREEILRIRTRHMTIEAGIDFALLAQMTEGCSGAELTAMCQDAATLAMREDVNAPYVSRQHFEKAAKHVRKGITREMVESYDRWRISNGLTNSS</sequence>
<name>G4THM0_SERID</name>
<keyword evidence="3" id="KW-0067">ATP-binding</keyword>
<dbReference type="GO" id="GO:0016887">
    <property type="term" value="F:ATP hydrolysis activity"/>
    <property type="evidence" value="ECO:0007669"/>
    <property type="project" value="InterPro"/>
</dbReference>
<comment type="caution">
    <text evidence="5">The sequence shown here is derived from an EMBL/GenBank/DDBJ whole genome shotgun (WGS) entry which is preliminary data.</text>
</comment>